<evidence type="ECO:0000313" key="1">
    <source>
        <dbReference type="EMBL" id="ABO50330.1"/>
    </source>
</evidence>
<keyword evidence="2" id="KW-1185">Reference proteome</keyword>
<dbReference type="Proteomes" id="UP000001556">
    <property type="component" value="Chromosome"/>
</dbReference>
<gene>
    <name evidence="1" type="ordered locus">Dred_1805</name>
</gene>
<dbReference type="HOGENOM" id="CLU_2218825_0_0_9"/>
<evidence type="ECO:0000313" key="2">
    <source>
        <dbReference type="Proteomes" id="UP000001556"/>
    </source>
</evidence>
<dbReference type="AlphaFoldDB" id="A4J5H7"/>
<accession>A4J5H7</accession>
<reference evidence="1 2" key="1">
    <citation type="submission" date="2007-03" db="EMBL/GenBank/DDBJ databases">
        <title>Complete sequence of Desulfotomaculum reducens MI-1.</title>
        <authorList>
            <consortium name="US DOE Joint Genome Institute"/>
            <person name="Copeland A."/>
            <person name="Lucas S."/>
            <person name="Lapidus A."/>
            <person name="Barry K."/>
            <person name="Detter J.C."/>
            <person name="Glavina del Rio T."/>
            <person name="Hammon N."/>
            <person name="Israni S."/>
            <person name="Dalin E."/>
            <person name="Tice H."/>
            <person name="Pitluck S."/>
            <person name="Sims D."/>
            <person name="Brettin T."/>
            <person name="Bruce D."/>
            <person name="Han C."/>
            <person name="Tapia R."/>
            <person name="Schmutz J."/>
            <person name="Larimer F."/>
            <person name="Land M."/>
            <person name="Hauser L."/>
            <person name="Kyrpides N."/>
            <person name="Kim E."/>
            <person name="Tebo B.M."/>
            <person name="Richardson P."/>
        </authorList>
    </citation>
    <scope>NUCLEOTIDE SEQUENCE [LARGE SCALE GENOMIC DNA]</scope>
    <source>
        <strain evidence="1 2">MI-1</strain>
    </source>
</reference>
<proteinExistence type="predicted"/>
<dbReference type="OrthoDB" id="1786934at2"/>
<protein>
    <submittedName>
        <fullName evidence="1">Uncharacterized protein</fullName>
    </submittedName>
</protein>
<dbReference type="EMBL" id="CP000612">
    <property type="protein sequence ID" value="ABO50330.1"/>
    <property type="molecule type" value="Genomic_DNA"/>
</dbReference>
<dbReference type="KEGG" id="drm:Dred_1805"/>
<organism evidence="1 2">
    <name type="scientific">Desulforamulus reducens (strain ATCC BAA-1160 / DSM 100696 / MI-1)</name>
    <name type="common">Desulfotomaculum reducens</name>
    <dbReference type="NCBI Taxonomy" id="349161"/>
    <lineage>
        <taxon>Bacteria</taxon>
        <taxon>Bacillati</taxon>
        <taxon>Bacillota</taxon>
        <taxon>Clostridia</taxon>
        <taxon>Eubacteriales</taxon>
        <taxon>Peptococcaceae</taxon>
        <taxon>Desulforamulus</taxon>
    </lineage>
</organism>
<dbReference type="RefSeq" id="WP_011878142.1">
    <property type="nucleotide sequence ID" value="NC_009253.1"/>
</dbReference>
<sequence length="108" mass="12341">MDEKEQLYVNLMMDHLPEDCEVIALKKQGYLTENMQFTQKAHQYVEDFLASKKEAVFLAIIELGPEARKSSIMKYAGIKQMGVLADVVNRLVVEGKVKKENGKFYILA</sequence>
<name>A4J5H7_DESRM</name>